<evidence type="ECO:0000313" key="1">
    <source>
        <dbReference type="EMBL" id="MBX38683.1"/>
    </source>
</evidence>
<reference evidence="1" key="1">
    <citation type="submission" date="2018-02" db="EMBL/GenBank/DDBJ databases">
        <title>Rhizophora mucronata_Transcriptome.</title>
        <authorList>
            <person name="Meera S.P."/>
            <person name="Sreeshan A."/>
            <person name="Augustine A."/>
        </authorList>
    </citation>
    <scope>NUCLEOTIDE SEQUENCE</scope>
    <source>
        <tissue evidence="1">Leaf</tissue>
    </source>
</reference>
<accession>A0A2P2N8A3</accession>
<sequence>MGGKSDFRFCHVKKKVL</sequence>
<proteinExistence type="predicted"/>
<organism evidence="1">
    <name type="scientific">Rhizophora mucronata</name>
    <name type="common">Asiatic mangrove</name>
    <dbReference type="NCBI Taxonomy" id="61149"/>
    <lineage>
        <taxon>Eukaryota</taxon>
        <taxon>Viridiplantae</taxon>
        <taxon>Streptophyta</taxon>
        <taxon>Embryophyta</taxon>
        <taxon>Tracheophyta</taxon>
        <taxon>Spermatophyta</taxon>
        <taxon>Magnoliopsida</taxon>
        <taxon>eudicotyledons</taxon>
        <taxon>Gunneridae</taxon>
        <taxon>Pentapetalae</taxon>
        <taxon>rosids</taxon>
        <taxon>fabids</taxon>
        <taxon>Malpighiales</taxon>
        <taxon>Rhizophoraceae</taxon>
        <taxon>Rhizophora</taxon>
    </lineage>
</organism>
<dbReference type="EMBL" id="GGEC01058199">
    <property type="protein sequence ID" value="MBX38683.1"/>
    <property type="molecule type" value="Transcribed_RNA"/>
</dbReference>
<dbReference type="AlphaFoldDB" id="A0A2P2N8A3"/>
<name>A0A2P2N8A3_RHIMU</name>
<protein>
    <submittedName>
        <fullName evidence="1">Uncharacterized protein</fullName>
    </submittedName>
</protein>